<evidence type="ECO:0000256" key="14">
    <source>
        <dbReference type="ARBA" id="ARBA00023146"/>
    </source>
</evidence>
<evidence type="ECO:0000256" key="4">
    <source>
        <dbReference type="ARBA" id="ARBA00011209"/>
    </source>
</evidence>
<name>A0AAD5U8P7_9FUNG</name>
<comment type="catalytic activity">
    <reaction evidence="16">
        <text>tRNA(Phe) + L-phenylalanine + ATP = L-phenylalanyl-tRNA(Phe) + AMP + diphosphate + H(+)</text>
        <dbReference type="Rhea" id="RHEA:19413"/>
        <dbReference type="Rhea" id="RHEA-COMP:9668"/>
        <dbReference type="Rhea" id="RHEA-COMP:9699"/>
        <dbReference type="ChEBI" id="CHEBI:15378"/>
        <dbReference type="ChEBI" id="CHEBI:30616"/>
        <dbReference type="ChEBI" id="CHEBI:33019"/>
        <dbReference type="ChEBI" id="CHEBI:58095"/>
        <dbReference type="ChEBI" id="CHEBI:78442"/>
        <dbReference type="ChEBI" id="CHEBI:78531"/>
        <dbReference type="ChEBI" id="CHEBI:456215"/>
        <dbReference type="EC" id="6.1.1.20"/>
    </reaction>
</comment>
<dbReference type="Pfam" id="PF17759">
    <property type="entry name" value="tRNA_synthFbeta"/>
    <property type="match status" value="1"/>
</dbReference>
<dbReference type="NCBIfam" id="TIGR00471">
    <property type="entry name" value="pheT_arch"/>
    <property type="match status" value="1"/>
</dbReference>
<evidence type="ECO:0000256" key="6">
    <source>
        <dbReference type="ARBA" id="ARBA00017032"/>
    </source>
</evidence>
<keyword evidence="9" id="KW-0479">Metal-binding</keyword>
<comment type="similarity">
    <text evidence="3">Belongs to the phenylalanyl-tRNA synthetase beta subunit family. Type 2 subfamily.</text>
</comment>
<evidence type="ECO:0000256" key="1">
    <source>
        <dbReference type="ARBA" id="ARBA00001946"/>
    </source>
</evidence>
<dbReference type="GO" id="GO:0000287">
    <property type="term" value="F:magnesium ion binding"/>
    <property type="evidence" value="ECO:0007669"/>
    <property type="project" value="InterPro"/>
</dbReference>
<accession>A0AAD5U8P7</accession>
<dbReference type="Pfam" id="PF03483">
    <property type="entry name" value="B3_4"/>
    <property type="match status" value="1"/>
</dbReference>
<dbReference type="InterPro" id="IPR005147">
    <property type="entry name" value="tRNA_synthase_B5-dom"/>
</dbReference>
<keyword evidence="19" id="KW-1185">Reference proteome</keyword>
<evidence type="ECO:0000256" key="9">
    <source>
        <dbReference type="ARBA" id="ARBA00022723"/>
    </source>
</evidence>
<dbReference type="GO" id="GO:0005524">
    <property type="term" value="F:ATP binding"/>
    <property type="evidence" value="ECO:0007669"/>
    <property type="project" value="UniProtKB-KW"/>
</dbReference>
<keyword evidence="14" id="KW-0030">Aminoacyl-tRNA synthetase</keyword>
<dbReference type="EC" id="6.1.1.20" evidence="5"/>
<dbReference type="PANTHER" id="PTHR10947:SF0">
    <property type="entry name" value="PHENYLALANINE--TRNA LIGASE BETA SUBUNIT"/>
    <property type="match status" value="1"/>
</dbReference>
<dbReference type="Gene3D" id="3.50.40.10">
    <property type="entry name" value="Phenylalanyl-trna Synthetase, Chain B, domain 3"/>
    <property type="match status" value="1"/>
</dbReference>
<dbReference type="GO" id="GO:0009328">
    <property type="term" value="C:phenylalanine-tRNA ligase complex"/>
    <property type="evidence" value="ECO:0007669"/>
    <property type="project" value="TreeGrafter"/>
</dbReference>
<dbReference type="Pfam" id="PF03484">
    <property type="entry name" value="B5"/>
    <property type="match status" value="1"/>
</dbReference>
<dbReference type="InterPro" id="IPR040659">
    <property type="entry name" value="PhetRS_B1"/>
</dbReference>
<comment type="subunit">
    <text evidence="4">Tetramer of two alpha and two beta subunits.</text>
</comment>
<dbReference type="InterPro" id="IPR045060">
    <property type="entry name" value="Phe-tRNA-ligase_IIc_bsu"/>
</dbReference>
<gene>
    <name evidence="18" type="ORF">HK103_003377</name>
</gene>
<dbReference type="Proteomes" id="UP001210925">
    <property type="component" value="Unassembled WGS sequence"/>
</dbReference>
<organism evidence="18 19">
    <name type="scientific">Boothiomyces macroporosus</name>
    <dbReference type="NCBI Taxonomy" id="261099"/>
    <lineage>
        <taxon>Eukaryota</taxon>
        <taxon>Fungi</taxon>
        <taxon>Fungi incertae sedis</taxon>
        <taxon>Chytridiomycota</taxon>
        <taxon>Chytridiomycota incertae sedis</taxon>
        <taxon>Chytridiomycetes</taxon>
        <taxon>Rhizophydiales</taxon>
        <taxon>Terramycetaceae</taxon>
        <taxon>Boothiomyces</taxon>
    </lineage>
</organism>
<reference evidence="18" key="1">
    <citation type="submission" date="2020-05" db="EMBL/GenBank/DDBJ databases">
        <title>Phylogenomic resolution of chytrid fungi.</title>
        <authorList>
            <person name="Stajich J.E."/>
            <person name="Amses K."/>
            <person name="Simmons R."/>
            <person name="Seto K."/>
            <person name="Myers J."/>
            <person name="Bonds A."/>
            <person name="Quandt C.A."/>
            <person name="Barry K."/>
            <person name="Liu P."/>
            <person name="Grigoriev I."/>
            <person name="Longcore J.E."/>
            <person name="James T.Y."/>
        </authorList>
    </citation>
    <scope>NUCLEOTIDE SEQUENCE</scope>
    <source>
        <strain evidence="18">PLAUS21</strain>
    </source>
</reference>
<evidence type="ECO:0000313" key="19">
    <source>
        <dbReference type="Proteomes" id="UP001210925"/>
    </source>
</evidence>
<evidence type="ECO:0000256" key="12">
    <source>
        <dbReference type="ARBA" id="ARBA00022842"/>
    </source>
</evidence>
<protein>
    <recommendedName>
        <fullName evidence="6">Phenylalanine--tRNA ligase beta subunit</fullName>
        <ecNumber evidence="5">6.1.1.20</ecNumber>
    </recommendedName>
    <alternativeName>
        <fullName evidence="15">Phenylalanyl-tRNA synthetase beta subunit</fullName>
    </alternativeName>
</protein>
<sequence>MPTVNVDVVTLYAQIGREFTDKEFEDLCFDFGIELEDVTSSHELSGKEEGENRKIYRIDIPANRYDMLCVEGIARAIRTYLEIERPPVYKVTKPAKMHQLHVGKETAQIRPYVVAAILRNVEFDQLRYDGFIELQDKLHNNICRKRTLVAIGTHDLDTITGPFYYEAQPPQDINFIPLNQTKKMNGHELMEFYQSDRKLSKFLHIIKDSPVYPVVYDGEKRVLSLPPIINGDHSKISKDSKNIFIECTATDLNKAKVVLNTIVAMYSTYAKEKFTVEPVEVVYPDGKKYVYPDVAPRQMSAKVDYINSCIGIKATPEELAKYVSRMSLDAKVSADKSEVICDIPITRSDILHACDIMEDAAVAYNFNKITETHPATNTIAQPFPINKLTDMLRREIANAGYTEGLAFTLCSHDENFKFLNKIDNHEAVTLANPRTAEFQVVRTSLLPGILKTISANKHLPLPLKLFEIQDIVLRDETVERRARNQRNFSAIYCNKTSGFERIHGLVDRLMQILNVKRVPAGKLGGYYIKESTNPTFFEGRRADLYYQGNVVGSFGVVHPEVLGHFEITFACSALEINIEPFL</sequence>
<dbReference type="Pfam" id="PF18262">
    <property type="entry name" value="PhetRS_B1"/>
    <property type="match status" value="1"/>
</dbReference>
<proteinExistence type="inferred from homology"/>
<dbReference type="PROSITE" id="PS51483">
    <property type="entry name" value="B5"/>
    <property type="match status" value="1"/>
</dbReference>
<keyword evidence="13" id="KW-0648">Protein biosynthesis</keyword>
<feature type="domain" description="B5" evidence="17">
    <location>
        <begin position="294"/>
        <end position="371"/>
    </location>
</feature>
<evidence type="ECO:0000256" key="16">
    <source>
        <dbReference type="ARBA" id="ARBA00049255"/>
    </source>
</evidence>
<evidence type="ECO:0000256" key="8">
    <source>
        <dbReference type="ARBA" id="ARBA00022598"/>
    </source>
</evidence>
<dbReference type="InterPro" id="IPR045864">
    <property type="entry name" value="aa-tRNA-synth_II/BPL/LPL"/>
</dbReference>
<comment type="subcellular location">
    <subcellularLocation>
        <location evidence="2">Cytoplasm</location>
    </subcellularLocation>
</comment>
<evidence type="ECO:0000256" key="10">
    <source>
        <dbReference type="ARBA" id="ARBA00022741"/>
    </source>
</evidence>
<dbReference type="FunFam" id="3.30.56.10:FF:000009">
    <property type="entry name" value="Phenylalanine-tRNA ligase, beta subunit"/>
    <property type="match status" value="1"/>
</dbReference>
<comment type="caution">
    <text evidence="18">The sequence shown here is derived from an EMBL/GenBank/DDBJ whole genome shotgun (WGS) entry which is preliminary data.</text>
</comment>
<dbReference type="Gene3D" id="3.30.930.10">
    <property type="entry name" value="Bira Bifunctional Protein, Domain 2"/>
    <property type="match status" value="1"/>
</dbReference>
<evidence type="ECO:0000313" key="18">
    <source>
        <dbReference type="EMBL" id="KAJ3250610.1"/>
    </source>
</evidence>
<dbReference type="GO" id="GO:0006432">
    <property type="term" value="P:phenylalanyl-tRNA aminoacylation"/>
    <property type="evidence" value="ECO:0007669"/>
    <property type="project" value="InterPro"/>
</dbReference>
<dbReference type="CDD" id="cd00769">
    <property type="entry name" value="PheRS_beta_core"/>
    <property type="match status" value="1"/>
</dbReference>
<dbReference type="InterPro" id="IPR020825">
    <property type="entry name" value="Phe-tRNA_synthase-like_B3/B4"/>
</dbReference>
<evidence type="ECO:0000256" key="5">
    <source>
        <dbReference type="ARBA" id="ARBA00012814"/>
    </source>
</evidence>
<keyword evidence="7" id="KW-0963">Cytoplasm</keyword>
<dbReference type="EMBL" id="JADGKB010000240">
    <property type="protein sequence ID" value="KAJ3250610.1"/>
    <property type="molecule type" value="Genomic_DNA"/>
</dbReference>
<dbReference type="InterPro" id="IPR005146">
    <property type="entry name" value="B3/B4_tRNA-bd"/>
</dbReference>
<dbReference type="GO" id="GO:0004826">
    <property type="term" value="F:phenylalanine-tRNA ligase activity"/>
    <property type="evidence" value="ECO:0007669"/>
    <property type="project" value="UniProtKB-EC"/>
</dbReference>
<keyword evidence="10" id="KW-0547">Nucleotide-binding</keyword>
<keyword evidence="12" id="KW-0460">Magnesium</keyword>
<evidence type="ECO:0000256" key="15">
    <source>
        <dbReference type="ARBA" id="ARBA00033189"/>
    </source>
</evidence>
<dbReference type="InterPro" id="IPR009061">
    <property type="entry name" value="DNA-bd_dom_put_sf"/>
</dbReference>
<evidence type="ECO:0000256" key="3">
    <source>
        <dbReference type="ARBA" id="ARBA00007438"/>
    </source>
</evidence>
<dbReference type="GO" id="GO:0003723">
    <property type="term" value="F:RNA binding"/>
    <property type="evidence" value="ECO:0007669"/>
    <property type="project" value="InterPro"/>
</dbReference>
<dbReference type="AlphaFoldDB" id="A0AAD5U8P7"/>
<keyword evidence="8" id="KW-0436">Ligase</keyword>
<dbReference type="Gene3D" id="3.30.56.10">
    <property type="match status" value="2"/>
</dbReference>
<dbReference type="FunFam" id="3.50.40.10:FF:000002">
    <property type="entry name" value="phenylalanine--tRNA ligase beta subunit"/>
    <property type="match status" value="1"/>
</dbReference>
<evidence type="ECO:0000256" key="2">
    <source>
        <dbReference type="ARBA" id="ARBA00004496"/>
    </source>
</evidence>
<dbReference type="PANTHER" id="PTHR10947">
    <property type="entry name" value="PHENYLALANYL-TRNA SYNTHETASE BETA CHAIN AND LEUCINE-RICH REPEAT-CONTAINING PROTEIN 47"/>
    <property type="match status" value="1"/>
</dbReference>
<evidence type="ECO:0000256" key="11">
    <source>
        <dbReference type="ARBA" id="ARBA00022840"/>
    </source>
</evidence>
<keyword evidence="11" id="KW-0067">ATP-binding</keyword>
<evidence type="ECO:0000259" key="17">
    <source>
        <dbReference type="PROSITE" id="PS51483"/>
    </source>
</evidence>
<dbReference type="InterPro" id="IPR004531">
    <property type="entry name" value="Phe-tRNA-synth_IIc_bsu_arc_euk"/>
</dbReference>
<dbReference type="SUPFAM" id="SSF56037">
    <property type="entry name" value="PheT/TilS domain"/>
    <property type="match status" value="1"/>
</dbReference>
<dbReference type="InterPro" id="IPR041616">
    <property type="entry name" value="PheRS_beta_core"/>
</dbReference>
<comment type="cofactor">
    <cofactor evidence="1">
        <name>Mg(2+)</name>
        <dbReference type="ChEBI" id="CHEBI:18420"/>
    </cofactor>
</comment>
<evidence type="ECO:0000256" key="13">
    <source>
        <dbReference type="ARBA" id="ARBA00022917"/>
    </source>
</evidence>
<dbReference type="SMART" id="SM00873">
    <property type="entry name" value="B3_4"/>
    <property type="match status" value="1"/>
</dbReference>
<evidence type="ECO:0000256" key="7">
    <source>
        <dbReference type="ARBA" id="ARBA00022490"/>
    </source>
</evidence>
<dbReference type="SUPFAM" id="SSF55681">
    <property type="entry name" value="Class II aaRS and biotin synthetases"/>
    <property type="match status" value="1"/>
</dbReference>
<dbReference type="SMART" id="SM00874">
    <property type="entry name" value="B5"/>
    <property type="match status" value="1"/>
</dbReference>
<dbReference type="SUPFAM" id="SSF46955">
    <property type="entry name" value="Putative DNA-binding domain"/>
    <property type="match status" value="2"/>
</dbReference>
<dbReference type="FunFam" id="3.30.930.10:FF:000032">
    <property type="entry name" value="Phenylalanine--tRNA ligase beta subunit"/>
    <property type="match status" value="1"/>
</dbReference>